<sequence>MYILYDTEHESSDSDSEMSSSSEEEATCERGAPMAPDPNSLPVIYAPTGSISQVHNLYESKPDKRGRTTWTKEYPDDLTVPAENTESGQYALLVRNVKCYDGRKPLQIHSIVVQSELLKEFLVKVFKDYPGLTMTLKRVEFKPPFMPFVHRWEQFSKARDEVKDTMTKSVVDLLYNILEEELRETITRRKDLILNGVVTHDMLWAIFEPGVNVYCIHGDHERVLQSVSASTNCEGVFVVSAKYVDYDGNGFGYRKQGQCIPPFQGTVPITSLPVFPLHFHPNAGTVRDNLISRGRLWEEHSGYHYKQYEGPGFIKFMGQNMQLNVKSRIIIDGEAFNTFNPNDSIRVDGCTKTLSDEQRLLVTPILRGYSLKDKKWLEFYLEGVRDIVWDSHAFDSLVLPAEQQRLKGLILAIAKAQSKQMDTFDDVVQGKGRGVIIQLSGPPGVGKTLTAESVAEVMRVPLYVLSAGDLGTSPGNVEKALKDILRMVPKWGAVLLLDEADVFMETRNSKDLERNELVSIFLRLLEYYEGILFLTTNRAESIDPAFESRIHVSVRYPDLDAKSRRQIWAQFLGSNGGFSSEQLDYLAQVKLNGRQIKNVLKTAHLLAREQDHEIGYDHVRTVLDLRAPNRAFGTIRARTMTRPDPTDQGHPLDLYQSDYVIMEVYTDLQTVTTFIKEYFESFLSGDEQYMVITQVSDDDLLEFNKWRACTRPRTFLVREFPHHSTLVIKFKSPLCEQVSEAMYQRFYIRKYQQHHGLTPDILSHVGPTIYTLQNGLQLEAEQAYIPLSSRAPDNYPSLVMEFGDTSSLEALRVDAHLWLKNTSGLTKFILVVAFDIEKIVFECWEYRDGDAECTHAVSVDYQSGRVRHAPLMIPLALILDEMPDLPGITEDATIAFSDEDLVSFMRETIYSETSSESPDHASCVVGAVQDAYCRDIVCSCVPFGRYRKQADQDGRKIEEADMDNLGDGTDEARRDLEKVSGSAEAVWDEAFLVTFDQNEAQNPLNWTTKRKWGVTAAISGTGFVRIMMMAPAIDTMAEELDMSITESTMALSVYLLARAFGPLIIGPLSEIYGRKSIFHITNIWFLVWNLVCGFSRSKGLLISARLLAGFGASAVYSLGYGVLGDVWSAEQRGRSLSLYLLIPLTGSAVGQIISGFIVKYSTWRWMFWSTAIPRLILELSSSLLFHESYAPLLLRRRAEKLRSDTGDSCYHAAIEIREAGLSPLRRLSRSLSRPLRLLAFHPIIQMQAILEGIDYGLLYFALSSQLCGPLMDYAYQRLTSNTGETQVPELRIPLLLPGALFIPIGFLLYGWAAQYHLIWVVVSSASAATQVLRSLLAFAFPLFSNSLYDSLGYGWGNSLLAFLSIGVALPATGILWRWGAKLRGRQQYSY</sequence>
<organism evidence="8">
    <name type="scientific">Aspergillus arachidicola</name>
    <dbReference type="NCBI Taxonomy" id="656916"/>
    <lineage>
        <taxon>Eukaryota</taxon>
        <taxon>Fungi</taxon>
        <taxon>Dikarya</taxon>
        <taxon>Ascomycota</taxon>
        <taxon>Pezizomycotina</taxon>
        <taxon>Eurotiomycetes</taxon>
        <taxon>Eurotiomycetidae</taxon>
        <taxon>Eurotiales</taxon>
        <taxon>Aspergillaceae</taxon>
        <taxon>Aspergillus</taxon>
        <taxon>Aspergillus subgen. Circumdati</taxon>
    </lineage>
</organism>
<dbReference type="Pfam" id="PF00004">
    <property type="entry name" value="AAA"/>
    <property type="match status" value="1"/>
</dbReference>
<dbReference type="PANTHER" id="PTHR46411">
    <property type="entry name" value="FAMILY ATPASE, PUTATIVE-RELATED"/>
    <property type="match status" value="1"/>
</dbReference>
<dbReference type="EMBL" id="ML737181">
    <property type="protein sequence ID" value="KAE8337353.1"/>
    <property type="molecule type" value="Genomic_DNA"/>
</dbReference>
<feature type="transmembrane region" description="Helical" evidence="6">
    <location>
        <begin position="1290"/>
        <end position="1310"/>
    </location>
</feature>
<evidence type="ECO:0000256" key="5">
    <source>
        <dbReference type="SAM" id="MobiDB-lite"/>
    </source>
</evidence>
<dbReference type="Pfam" id="PF07690">
    <property type="entry name" value="MFS_1"/>
    <property type="match status" value="1"/>
</dbReference>
<feature type="transmembrane region" description="Helical" evidence="6">
    <location>
        <begin position="1355"/>
        <end position="1376"/>
    </location>
</feature>
<feature type="transmembrane region" description="Helical" evidence="6">
    <location>
        <begin position="1077"/>
        <end position="1094"/>
    </location>
</feature>
<keyword evidence="2 6" id="KW-0812">Transmembrane</keyword>
<evidence type="ECO:0000256" key="3">
    <source>
        <dbReference type="ARBA" id="ARBA00022989"/>
    </source>
</evidence>
<feature type="transmembrane region" description="Helical" evidence="6">
    <location>
        <begin position="1106"/>
        <end position="1124"/>
    </location>
</feature>
<dbReference type="InterPro" id="IPR054289">
    <property type="entry name" value="DUF7025"/>
</dbReference>
<evidence type="ECO:0000256" key="1">
    <source>
        <dbReference type="ARBA" id="ARBA00004141"/>
    </source>
</evidence>
<dbReference type="PROSITE" id="PS50850">
    <property type="entry name" value="MFS"/>
    <property type="match status" value="1"/>
</dbReference>
<reference evidence="8" key="1">
    <citation type="submission" date="2019-04" db="EMBL/GenBank/DDBJ databases">
        <title>Friends and foes A comparative genomics study of 23 Aspergillus species from section Flavi.</title>
        <authorList>
            <consortium name="DOE Joint Genome Institute"/>
            <person name="Kjaerbolling I."/>
            <person name="Vesth T."/>
            <person name="Frisvad J.C."/>
            <person name="Nybo J.L."/>
            <person name="Theobald S."/>
            <person name="Kildgaard S."/>
            <person name="Isbrandt T."/>
            <person name="Kuo A."/>
            <person name="Sato A."/>
            <person name="Lyhne E.K."/>
            <person name="Kogle M.E."/>
            <person name="Wiebenga A."/>
            <person name="Kun R.S."/>
            <person name="Lubbers R.J."/>
            <person name="Makela M.R."/>
            <person name="Barry K."/>
            <person name="Chovatia M."/>
            <person name="Clum A."/>
            <person name="Daum C."/>
            <person name="Haridas S."/>
            <person name="He G."/>
            <person name="LaButti K."/>
            <person name="Lipzen A."/>
            <person name="Mondo S."/>
            <person name="Riley R."/>
            <person name="Salamov A."/>
            <person name="Simmons B.A."/>
            <person name="Magnuson J.K."/>
            <person name="Henrissat B."/>
            <person name="Mortensen U.H."/>
            <person name="Larsen T.O."/>
            <person name="Devries R.P."/>
            <person name="Grigoriev I.V."/>
            <person name="Machida M."/>
            <person name="Baker S.E."/>
            <person name="Andersen M.R."/>
        </authorList>
    </citation>
    <scope>NUCLEOTIDE SEQUENCE</scope>
    <source>
        <strain evidence="8">CBS 117612</strain>
    </source>
</reference>
<dbReference type="GO" id="GO:0022857">
    <property type="term" value="F:transmembrane transporter activity"/>
    <property type="evidence" value="ECO:0007669"/>
    <property type="project" value="InterPro"/>
</dbReference>
<dbReference type="Gene3D" id="3.40.50.300">
    <property type="entry name" value="P-loop containing nucleotide triphosphate hydrolases"/>
    <property type="match status" value="1"/>
</dbReference>
<dbReference type="SUPFAM" id="SSF103473">
    <property type="entry name" value="MFS general substrate transporter"/>
    <property type="match status" value="1"/>
</dbReference>
<comment type="subcellular location">
    <subcellularLocation>
        <location evidence="1">Membrane</location>
        <topology evidence="1">Multi-pass membrane protein</topology>
    </subcellularLocation>
</comment>
<dbReference type="InterPro" id="IPR011701">
    <property type="entry name" value="MFS"/>
</dbReference>
<dbReference type="SMART" id="SM00382">
    <property type="entry name" value="AAA"/>
    <property type="match status" value="1"/>
</dbReference>
<evidence type="ECO:0000313" key="8">
    <source>
        <dbReference type="EMBL" id="KAE8337353.1"/>
    </source>
</evidence>
<dbReference type="InterPro" id="IPR003593">
    <property type="entry name" value="AAA+_ATPase"/>
</dbReference>
<dbReference type="OrthoDB" id="10042665at2759"/>
<dbReference type="Pfam" id="PF22942">
    <property type="entry name" value="DUF7025"/>
    <property type="match status" value="1"/>
</dbReference>
<feature type="transmembrane region" description="Helical" evidence="6">
    <location>
        <begin position="1136"/>
        <end position="1158"/>
    </location>
</feature>
<evidence type="ECO:0000256" key="2">
    <source>
        <dbReference type="ARBA" id="ARBA00022692"/>
    </source>
</evidence>
<feature type="transmembrane region" description="Helical" evidence="6">
    <location>
        <begin position="1317"/>
        <end position="1343"/>
    </location>
</feature>
<dbReference type="PANTHER" id="PTHR46411:SF3">
    <property type="entry name" value="AAA+ ATPASE DOMAIN-CONTAINING PROTEIN"/>
    <property type="match status" value="1"/>
</dbReference>
<dbReference type="SUPFAM" id="SSF52540">
    <property type="entry name" value="P-loop containing nucleoside triphosphate hydrolases"/>
    <property type="match status" value="1"/>
</dbReference>
<dbReference type="GO" id="GO:0005524">
    <property type="term" value="F:ATP binding"/>
    <property type="evidence" value="ECO:0007669"/>
    <property type="project" value="InterPro"/>
</dbReference>
<dbReference type="InterPro" id="IPR005829">
    <property type="entry name" value="Sugar_transporter_CS"/>
</dbReference>
<feature type="domain" description="Major facilitator superfamily (MFS) profile" evidence="7">
    <location>
        <begin position="982"/>
        <end position="1390"/>
    </location>
</feature>
<dbReference type="CDD" id="cd19481">
    <property type="entry name" value="RecA-like_protease"/>
    <property type="match status" value="1"/>
</dbReference>
<dbReference type="InterPro" id="IPR036259">
    <property type="entry name" value="MFS_trans_sf"/>
</dbReference>
<dbReference type="GO" id="GO:0016887">
    <property type="term" value="F:ATP hydrolysis activity"/>
    <property type="evidence" value="ECO:0007669"/>
    <property type="project" value="InterPro"/>
</dbReference>
<keyword evidence="4 6" id="KW-0472">Membrane</keyword>
<name>A0A5N6XXI8_9EURO</name>
<accession>A0A5N6XXI8</accession>
<dbReference type="InterPro" id="IPR027417">
    <property type="entry name" value="P-loop_NTPase"/>
</dbReference>
<evidence type="ECO:0000259" key="7">
    <source>
        <dbReference type="PROSITE" id="PS50850"/>
    </source>
</evidence>
<dbReference type="InterPro" id="IPR020846">
    <property type="entry name" value="MFS_dom"/>
</dbReference>
<gene>
    <name evidence="8" type="ORF">BDV24DRAFT_177757</name>
</gene>
<dbReference type="Proteomes" id="UP000325558">
    <property type="component" value="Unassembled WGS sequence"/>
</dbReference>
<dbReference type="GO" id="GO:0016020">
    <property type="term" value="C:membrane"/>
    <property type="evidence" value="ECO:0007669"/>
    <property type="project" value="UniProtKB-SubCell"/>
</dbReference>
<evidence type="ECO:0000256" key="4">
    <source>
        <dbReference type="ARBA" id="ARBA00023136"/>
    </source>
</evidence>
<feature type="region of interest" description="Disordered" evidence="5">
    <location>
        <begin position="1"/>
        <end position="40"/>
    </location>
</feature>
<evidence type="ECO:0000256" key="6">
    <source>
        <dbReference type="SAM" id="Phobius"/>
    </source>
</evidence>
<protein>
    <recommendedName>
        <fullName evidence="7">Major facilitator superfamily (MFS) profile domain-containing protein</fullName>
    </recommendedName>
</protein>
<feature type="compositionally biased region" description="Basic and acidic residues" evidence="5">
    <location>
        <begin position="1"/>
        <end position="12"/>
    </location>
</feature>
<dbReference type="PROSITE" id="PS00216">
    <property type="entry name" value="SUGAR_TRANSPORT_1"/>
    <property type="match status" value="1"/>
</dbReference>
<dbReference type="InterPro" id="IPR003959">
    <property type="entry name" value="ATPase_AAA_core"/>
</dbReference>
<dbReference type="Gene3D" id="1.20.1250.20">
    <property type="entry name" value="MFS general substrate transporter like domains"/>
    <property type="match status" value="1"/>
</dbReference>
<proteinExistence type="predicted"/>
<keyword evidence="3 6" id="KW-1133">Transmembrane helix</keyword>